<name>A0ABQ1JB66_9GAMM</name>
<dbReference type="EMBL" id="BMII01000018">
    <property type="protein sequence ID" value="GGB62361.1"/>
    <property type="molecule type" value="Genomic_DNA"/>
</dbReference>
<evidence type="ECO:0000313" key="2">
    <source>
        <dbReference type="EMBL" id="GGB62361.1"/>
    </source>
</evidence>
<evidence type="ECO:0000256" key="1">
    <source>
        <dbReference type="SAM" id="MobiDB-lite"/>
    </source>
</evidence>
<dbReference type="Proteomes" id="UP000617555">
    <property type="component" value="Unassembled WGS sequence"/>
</dbReference>
<protein>
    <submittedName>
        <fullName evidence="2">Uncharacterized protein</fullName>
    </submittedName>
</protein>
<accession>A0ABQ1JB66</accession>
<organism evidence="2 3">
    <name type="scientific">Shewanella inventionis</name>
    <dbReference type="NCBI Taxonomy" id="1738770"/>
    <lineage>
        <taxon>Bacteria</taxon>
        <taxon>Pseudomonadati</taxon>
        <taxon>Pseudomonadota</taxon>
        <taxon>Gammaproteobacteria</taxon>
        <taxon>Alteromonadales</taxon>
        <taxon>Shewanellaceae</taxon>
        <taxon>Shewanella</taxon>
    </lineage>
</organism>
<keyword evidence="3" id="KW-1185">Reference proteome</keyword>
<feature type="region of interest" description="Disordered" evidence="1">
    <location>
        <begin position="1"/>
        <end position="22"/>
    </location>
</feature>
<sequence>MLLTSVPLHSQQRRNRASGASAAVSVHGMDVMAELTRMYLQRVTEAFELEVILPNPCEHNINDSF</sequence>
<proteinExistence type="predicted"/>
<gene>
    <name evidence="2" type="ORF">GCM10011607_23900</name>
</gene>
<reference evidence="3" key="1">
    <citation type="journal article" date="2019" name="Int. J. Syst. Evol. Microbiol.">
        <title>The Global Catalogue of Microorganisms (GCM) 10K type strain sequencing project: providing services to taxonomists for standard genome sequencing and annotation.</title>
        <authorList>
            <consortium name="The Broad Institute Genomics Platform"/>
            <consortium name="The Broad Institute Genome Sequencing Center for Infectious Disease"/>
            <person name="Wu L."/>
            <person name="Ma J."/>
        </authorList>
    </citation>
    <scope>NUCLEOTIDE SEQUENCE [LARGE SCALE GENOMIC DNA]</scope>
    <source>
        <strain evidence="3">CGMCC 1.15339</strain>
    </source>
</reference>
<comment type="caution">
    <text evidence="2">The sequence shown here is derived from an EMBL/GenBank/DDBJ whole genome shotgun (WGS) entry which is preliminary data.</text>
</comment>
<evidence type="ECO:0000313" key="3">
    <source>
        <dbReference type="Proteomes" id="UP000617555"/>
    </source>
</evidence>